<gene>
    <name evidence="2" type="ORF">DZC73_25780</name>
</gene>
<dbReference type="Proteomes" id="UP000267464">
    <property type="component" value="Unassembled WGS sequence"/>
</dbReference>
<feature type="chain" id="PRO_5018090570" evidence="1">
    <location>
        <begin position="26"/>
        <end position="126"/>
    </location>
</feature>
<organism evidence="2 3">
    <name type="scientific">Piscinibacter terrae</name>
    <dbReference type="NCBI Taxonomy" id="2496871"/>
    <lineage>
        <taxon>Bacteria</taxon>
        <taxon>Pseudomonadati</taxon>
        <taxon>Pseudomonadota</taxon>
        <taxon>Betaproteobacteria</taxon>
        <taxon>Burkholderiales</taxon>
        <taxon>Sphaerotilaceae</taxon>
        <taxon>Piscinibacter</taxon>
    </lineage>
</organism>
<sequence length="126" mass="13120">MNKLARHSAALIAAAALALPVISSAEEQGEVRNGGITTMLKNRDYELVLKPTVVTVFVYQDEKPAATQGATGTITITQGDKKTTLPLTPTGANALEAKGTFAKGGKASATITLAGRKPQDVTWALK</sequence>
<accession>A0A3N7ISM5</accession>
<protein>
    <submittedName>
        <fullName evidence="2">Uncharacterized protein</fullName>
    </submittedName>
</protein>
<comment type="caution">
    <text evidence="2">The sequence shown here is derived from an EMBL/GenBank/DDBJ whole genome shotgun (WGS) entry which is preliminary data.</text>
</comment>
<reference evidence="2 3" key="2">
    <citation type="submission" date="2018-12" db="EMBL/GenBank/DDBJ databases">
        <title>Rhizobacter gummiphilus sp. nov., a rubber-degrading bacterium isolated from the soil of a botanical garden in Japan.</title>
        <authorList>
            <person name="Shunsuke S.S."/>
        </authorList>
    </citation>
    <scope>NUCLEOTIDE SEQUENCE [LARGE SCALE GENOMIC DNA]</scope>
    <source>
        <strain evidence="2 3">S-16</strain>
    </source>
</reference>
<reference evidence="2 3" key="1">
    <citation type="submission" date="2018-08" db="EMBL/GenBank/DDBJ databases">
        <authorList>
            <person name="Khan S.A."/>
            <person name="Jeon C.O."/>
            <person name="Chun B.H."/>
            <person name="Jeong S.E."/>
        </authorList>
    </citation>
    <scope>NUCLEOTIDE SEQUENCE [LARGE SCALE GENOMIC DNA]</scope>
    <source>
        <strain evidence="2 3">S-16</strain>
    </source>
</reference>
<dbReference type="RefSeq" id="WP_124543264.1">
    <property type="nucleotide sequence ID" value="NZ_QUSW01000009.1"/>
</dbReference>
<proteinExistence type="predicted"/>
<feature type="signal peptide" evidence="1">
    <location>
        <begin position="1"/>
        <end position="25"/>
    </location>
</feature>
<keyword evidence="3" id="KW-1185">Reference proteome</keyword>
<dbReference type="AlphaFoldDB" id="A0A3N7ISM5"/>
<dbReference type="EMBL" id="QUSW01000009">
    <property type="protein sequence ID" value="RQP21852.1"/>
    <property type="molecule type" value="Genomic_DNA"/>
</dbReference>
<evidence type="ECO:0000313" key="3">
    <source>
        <dbReference type="Proteomes" id="UP000267464"/>
    </source>
</evidence>
<evidence type="ECO:0000256" key="1">
    <source>
        <dbReference type="SAM" id="SignalP"/>
    </source>
</evidence>
<name>A0A3N7ISM5_9BURK</name>
<keyword evidence="1" id="KW-0732">Signal</keyword>
<evidence type="ECO:0000313" key="2">
    <source>
        <dbReference type="EMBL" id="RQP21852.1"/>
    </source>
</evidence>